<evidence type="ECO:0000313" key="15">
    <source>
        <dbReference type="Proteomes" id="UP000236724"/>
    </source>
</evidence>
<dbReference type="Pfam" id="PF02518">
    <property type="entry name" value="HATPase_c"/>
    <property type="match status" value="1"/>
</dbReference>
<dbReference type="PANTHER" id="PTHR45436:SF8">
    <property type="entry name" value="HISTIDINE KINASE"/>
    <property type="match status" value="1"/>
</dbReference>
<dbReference type="InterPro" id="IPR036890">
    <property type="entry name" value="HATPase_C_sf"/>
</dbReference>
<keyword evidence="7 14" id="KW-0418">Kinase</keyword>
<evidence type="ECO:0000256" key="7">
    <source>
        <dbReference type="ARBA" id="ARBA00022777"/>
    </source>
</evidence>
<reference evidence="14 15" key="1">
    <citation type="submission" date="2016-10" db="EMBL/GenBank/DDBJ databases">
        <authorList>
            <person name="de Groot N.N."/>
        </authorList>
    </citation>
    <scope>NUCLEOTIDE SEQUENCE [LARGE SCALE GENOMIC DNA]</scope>
    <source>
        <strain evidence="14">MBHS1</strain>
    </source>
</reference>
<evidence type="ECO:0000256" key="5">
    <source>
        <dbReference type="ARBA" id="ARBA00022679"/>
    </source>
</evidence>
<keyword evidence="5 14" id="KW-0808">Transferase</keyword>
<proteinExistence type="predicted"/>
<dbReference type="InterPro" id="IPR004358">
    <property type="entry name" value="Sig_transdc_His_kin-like_C"/>
</dbReference>
<dbReference type="Pfam" id="PF00672">
    <property type="entry name" value="HAMP"/>
    <property type="match status" value="1"/>
</dbReference>
<feature type="domain" description="Histidine kinase" evidence="12">
    <location>
        <begin position="256"/>
        <end position="473"/>
    </location>
</feature>
<dbReference type="PROSITE" id="PS50109">
    <property type="entry name" value="HIS_KIN"/>
    <property type="match status" value="1"/>
</dbReference>
<keyword evidence="10 11" id="KW-0472">Membrane</keyword>
<dbReference type="SUPFAM" id="SSF158472">
    <property type="entry name" value="HAMP domain-like"/>
    <property type="match status" value="1"/>
</dbReference>
<organism evidence="14 15">
    <name type="scientific">Candidatus Venteria ishoeyi</name>
    <dbReference type="NCBI Taxonomy" id="1899563"/>
    <lineage>
        <taxon>Bacteria</taxon>
        <taxon>Pseudomonadati</taxon>
        <taxon>Pseudomonadota</taxon>
        <taxon>Gammaproteobacteria</taxon>
        <taxon>Thiotrichales</taxon>
        <taxon>Thiotrichaceae</taxon>
        <taxon>Venteria</taxon>
    </lineage>
</organism>
<dbReference type="AlphaFoldDB" id="A0A1H6FF22"/>
<dbReference type="GO" id="GO:0000155">
    <property type="term" value="F:phosphorelay sensor kinase activity"/>
    <property type="evidence" value="ECO:0007669"/>
    <property type="project" value="InterPro"/>
</dbReference>
<evidence type="ECO:0000313" key="14">
    <source>
        <dbReference type="EMBL" id="SEH07635.1"/>
    </source>
</evidence>
<dbReference type="SUPFAM" id="SSF47384">
    <property type="entry name" value="Homodimeric domain of signal transducing histidine kinase"/>
    <property type="match status" value="1"/>
</dbReference>
<evidence type="ECO:0000256" key="11">
    <source>
        <dbReference type="SAM" id="Phobius"/>
    </source>
</evidence>
<dbReference type="Gene3D" id="6.10.340.10">
    <property type="match status" value="1"/>
</dbReference>
<dbReference type="CDD" id="cd00082">
    <property type="entry name" value="HisKA"/>
    <property type="match status" value="1"/>
</dbReference>
<sequence length="477" mass="53823">MRFSGLSVFYPHFSRLLRSSTFRLGMMYIALFGSSAILLIVFLYWATTGYLAQQIDETIEAEVQGLAEQYRRDGFSGLLSVLRERIKKNTDGRAYYLLADAYYRPLRGNLSQWPQEARDETQPWVNFSLSVKTAKGKQQYQARARVFVLLGSLHLLVGRDMQSLEKTRHQIWLALGWGLLLTIWLALIGGLLLSNGVLRRIEQINQTSREIMAGKMSQRIPLTGSGDDFDQLAGHLNAMLDQIESLMAGIRHISDNIAHDLRTPLTRLRNRLEQMQQNPDSHNGLDVAIAEADQLLNTFNALLRITRIESSQENLVQKVDFSALVNDAVEFYAVMAEEKQQILQTQIQADLYLSGDRDLLFQALLNVLDNAIKYTPTSGLIRVALFLQSAQLHLEISDSGCGIPEAQYEQVLQRFFRLEHSRSTPGNGLGLSLVAAVVQRHQGQIQFMPNHLTDAEQNPETGLTVLLSFPVFKSCDL</sequence>
<keyword evidence="9" id="KW-0902">Two-component regulatory system</keyword>
<keyword evidence="6 11" id="KW-0812">Transmembrane</keyword>
<dbReference type="PRINTS" id="PR00344">
    <property type="entry name" value="BCTRLSENSOR"/>
</dbReference>
<keyword evidence="4" id="KW-0597">Phosphoprotein</keyword>
<comment type="subcellular location">
    <subcellularLocation>
        <location evidence="2">Membrane</location>
    </subcellularLocation>
</comment>
<dbReference type="Proteomes" id="UP000236724">
    <property type="component" value="Unassembled WGS sequence"/>
</dbReference>
<evidence type="ECO:0000256" key="3">
    <source>
        <dbReference type="ARBA" id="ARBA00012438"/>
    </source>
</evidence>
<dbReference type="InterPro" id="IPR003594">
    <property type="entry name" value="HATPase_dom"/>
</dbReference>
<evidence type="ECO:0000256" key="10">
    <source>
        <dbReference type="ARBA" id="ARBA00023136"/>
    </source>
</evidence>
<dbReference type="InterPro" id="IPR036097">
    <property type="entry name" value="HisK_dim/P_sf"/>
</dbReference>
<dbReference type="SMART" id="SM00387">
    <property type="entry name" value="HATPase_c"/>
    <property type="match status" value="1"/>
</dbReference>
<evidence type="ECO:0000256" key="8">
    <source>
        <dbReference type="ARBA" id="ARBA00022989"/>
    </source>
</evidence>
<keyword evidence="8 11" id="KW-1133">Transmembrane helix</keyword>
<dbReference type="EMBL" id="FMSV02000537">
    <property type="protein sequence ID" value="SEH07635.1"/>
    <property type="molecule type" value="Genomic_DNA"/>
</dbReference>
<dbReference type="EC" id="2.7.13.3" evidence="3"/>
<dbReference type="PROSITE" id="PS50885">
    <property type="entry name" value="HAMP"/>
    <property type="match status" value="1"/>
</dbReference>
<evidence type="ECO:0000256" key="9">
    <source>
        <dbReference type="ARBA" id="ARBA00023012"/>
    </source>
</evidence>
<evidence type="ECO:0000256" key="1">
    <source>
        <dbReference type="ARBA" id="ARBA00000085"/>
    </source>
</evidence>
<dbReference type="CDD" id="cd06225">
    <property type="entry name" value="HAMP"/>
    <property type="match status" value="1"/>
</dbReference>
<evidence type="ECO:0000256" key="6">
    <source>
        <dbReference type="ARBA" id="ARBA00022692"/>
    </source>
</evidence>
<gene>
    <name evidence="14" type="primary">yycG</name>
    <name evidence="14" type="ORF">MBHS_03513</name>
</gene>
<evidence type="ECO:0000256" key="2">
    <source>
        <dbReference type="ARBA" id="ARBA00004370"/>
    </source>
</evidence>
<dbReference type="Pfam" id="PF00512">
    <property type="entry name" value="HisKA"/>
    <property type="match status" value="1"/>
</dbReference>
<dbReference type="OrthoDB" id="9804645at2"/>
<keyword evidence="15" id="KW-1185">Reference proteome</keyword>
<dbReference type="RefSeq" id="WP_103921268.1">
    <property type="nucleotide sequence ID" value="NZ_FMSV02000537.1"/>
</dbReference>
<feature type="transmembrane region" description="Helical" evidence="11">
    <location>
        <begin position="171"/>
        <end position="193"/>
    </location>
</feature>
<evidence type="ECO:0000259" key="12">
    <source>
        <dbReference type="PROSITE" id="PS50109"/>
    </source>
</evidence>
<feature type="transmembrane region" description="Helical" evidence="11">
    <location>
        <begin position="25"/>
        <end position="46"/>
    </location>
</feature>
<dbReference type="InterPro" id="IPR003660">
    <property type="entry name" value="HAMP_dom"/>
</dbReference>
<feature type="domain" description="HAMP" evidence="13">
    <location>
        <begin position="195"/>
        <end position="248"/>
    </location>
</feature>
<dbReference type="SMART" id="SM00388">
    <property type="entry name" value="HisKA"/>
    <property type="match status" value="1"/>
</dbReference>
<dbReference type="InterPro" id="IPR003661">
    <property type="entry name" value="HisK_dim/P_dom"/>
</dbReference>
<dbReference type="InterPro" id="IPR005467">
    <property type="entry name" value="His_kinase_dom"/>
</dbReference>
<dbReference type="PANTHER" id="PTHR45436">
    <property type="entry name" value="SENSOR HISTIDINE KINASE YKOH"/>
    <property type="match status" value="1"/>
</dbReference>
<comment type="catalytic activity">
    <reaction evidence="1">
        <text>ATP + protein L-histidine = ADP + protein N-phospho-L-histidine.</text>
        <dbReference type="EC" id="2.7.13.3"/>
    </reaction>
</comment>
<dbReference type="SUPFAM" id="SSF55874">
    <property type="entry name" value="ATPase domain of HSP90 chaperone/DNA topoisomerase II/histidine kinase"/>
    <property type="match status" value="1"/>
</dbReference>
<dbReference type="Gene3D" id="1.10.287.130">
    <property type="match status" value="1"/>
</dbReference>
<protein>
    <recommendedName>
        <fullName evidence="3">histidine kinase</fullName>
        <ecNumber evidence="3">2.7.13.3</ecNumber>
    </recommendedName>
</protein>
<dbReference type="Gene3D" id="3.30.565.10">
    <property type="entry name" value="Histidine kinase-like ATPase, C-terminal domain"/>
    <property type="match status" value="1"/>
</dbReference>
<dbReference type="GO" id="GO:0005886">
    <property type="term" value="C:plasma membrane"/>
    <property type="evidence" value="ECO:0007669"/>
    <property type="project" value="TreeGrafter"/>
</dbReference>
<evidence type="ECO:0000256" key="4">
    <source>
        <dbReference type="ARBA" id="ARBA00022553"/>
    </source>
</evidence>
<accession>A0A1H6FF22</accession>
<dbReference type="InterPro" id="IPR050428">
    <property type="entry name" value="TCS_sensor_his_kinase"/>
</dbReference>
<name>A0A1H6FF22_9GAMM</name>
<dbReference type="CDD" id="cd00075">
    <property type="entry name" value="HATPase"/>
    <property type="match status" value="1"/>
</dbReference>
<evidence type="ECO:0000259" key="13">
    <source>
        <dbReference type="PROSITE" id="PS50885"/>
    </source>
</evidence>
<dbReference type="SMART" id="SM00304">
    <property type="entry name" value="HAMP"/>
    <property type="match status" value="1"/>
</dbReference>